<dbReference type="EMBL" id="LR796695">
    <property type="protein sequence ID" value="CAB4159804.1"/>
    <property type="molecule type" value="Genomic_DNA"/>
</dbReference>
<organism evidence="1">
    <name type="scientific">uncultured Caudovirales phage</name>
    <dbReference type="NCBI Taxonomy" id="2100421"/>
    <lineage>
        <taxon>Viruses</taxon>
        <taxon>Duplodnaviria</taxon>
        <taxon>Heunggongvirae</taxon>
        <taxon>Uroviricota</taxon>
        <taxon>Caudoviricetes</taxon>
        <taxon>Peduoviridae</taxon>
        <taxon>Maltschvirus</taxon>
        <taxon>Maltschvirus maltsch</taxon>
    </lineage>
</organism>
<accession>A0A6J5NX41</accession>
<reference evidence="1" key="1">
    <citation type="submission" date="2020-04" db="EMBL/GenBank/DDBJ databases">
        <authorList>
            <person name="Chiriac C."/>
            <person name="Salcher M."/>
            <person name="Ghai R."/>
            <person name="Kavagutti S V."/>
        </authorList>
    </citation>
    <scope>NUCLEOTIDE SEQUENCE</scope>
</reference>
<name>A0A6J5NX41_9CAUD</name>
<sequence length="167" mass="18398">MGGKDKAMSYGNGYALFGRLPVFPGACGVDSDLSGHLAAEHQAEQRTEHVDSHIDDAIDEMLDGTKLTDLTVPLFDMQEVRKAQPAMAELLKDDGANIDTFDDWLRILMRAPVEQLPFVALNFRSWAYDVLRENADSVGVTELAEKLADDEAAFHREVAAEYRAGAL</sequence>
<gene>
    <name evidence="1" type="ORF">UFOVP726_32</name>
</gene>
<evidence type="ECO:0000313" key="1">
    <source>
        <dbReference type="EMBL" id="CAB4159804.1"/>
    </source>
</evidence>
<proteinExistence type="predicted"/>
<protein>
    <submittedName>
        <fullName evidence="1">Uncharacterized protein</fullName>
    </submittedName>
</protein>